<dbReference type="AlphaFoldDB" id="A0A345UMA7"/>
<accession>A0A345UMA7</accession>
<sequence length="114" mass="13199">MQLFFDQNISYRILHRIEPYFPDTRHVKTDGLTDATDLQLWHHCRENHLCVVTFDADFIDLLNLYGPPPPVIRIRTGNISTRNLVRLLAEKRDLIRDFLSGKTGTPPEVLEISG</sequence>
<protein>
    <submittedName>
        <fullName evidence="2">Putative nuclease, contains PIN domain, potential toxin-antitoxin system component</fullName>
    </submittedName>
</protein>
<dbReference type="OrthoDB" id="27473at2"/>
<dbReference type="RefSeq" id="WP_124245600.1">
    <property type="nucleotide sequence ID" value="NZ_CP027806.1"/>
</dbReference>
<organism evidence="2 3">
    <name type="scientific">Cyclonatronum proteinivorum</name>
    <dbReference type="NCBI Taxonomy" id="1457365"/>
    <lineage>
        <taxon>Bacteria</taxon>
        <taxon>Pseudomonadati</taxon>
        <taxon>Balneolota</taxon>
        <taxon>Balneolia</taxon>
        <taxon>Balneolales</taxon>
        <taxon>Cyclonatronaceae</taxon>
        <taxon>Cyclonatronum</taxon>
    </lineage>
</organism>
<gene>
    <name evidence="2" type="ORF">CYPRO_2367</name>
</gene>
<evidence type="ECO:0000313" key="3">
    <source>
        <dbReference type="Proteomes" id="UP000254808"/>
    </source>
</evidence>
<dbReference type="Proteomes" id="UP000254808">
    <property type="component" value="Chromosome"/>
</dbReference>
<dbReference type="InterPro" id="IPR041049">
    <property type="entry name" value="DUF5615"/>
</dbReference>
<dbReference type="KEGG" id="cprv:CYPRO_2367"/>
<dbReference type="EMBL" id="CP027806">
    <property type="protein sequence ID" value="AXJ01609.1"/>
    <property type="molecule type" value="Genomic_DNA"/>
</dbReference>
<reference evidence="2 3" key="1">
    <citation type="submission" date="2018-03" db="EMBL/GenBank/DDBJ databases">
        <title>Phenotypic and genomic properties of Cyclonatronum proteinivorum gen. nov., sp. nov., a haloalkaliphilic bacteroidete from soda lakes possessing Na+-translocating rhodopsin.</title>
        <authorList>
            <person name="Toshchakov S.V."/>
            <person name="Korzhenkov A."/>
            <person name="Samarov N.I."/>
            <person name="Kublanov I.V."/>
            <person name="Muntyan M.S."/>
            <person name="Sorokin D.Y."/>
        </authorList>
    </citation>
    <scope>NUCLEOTIDE SEQUENCE [LARGE SCALE GENOMIC DNA]</scope>
    <source>
        <strain evidence="2 3">Omega</strain>
    </source>
</reference>
<name>A0A345UMA7_9BACT</name>
<feature type="domain" description="DUF5615" evidence="1">
    <location>
        <begin position="1"/>
        <end position="101"/>
    </location>
</feature>
<keyword evidence="3" id="KW-1185">Reference proteome</keyword>
<dbReference type="Pfam" id="PF18480">
    <property type="entry name" value="DUF5615"/>
    <property type="match status" value="1"/>
</dbReference>
<proteinExistence type="predicted"/>
<evidence type="ECO:0000259" key="1">
    <source>
        <dbReference type="Pfam" id="PF18480"/>
    </source>
</evidence>
<evidence type="ECO:0000313" key="2">
    <source>
        <dbReference type="EMBL" id="AXJ01609.1"/>
    </source>
</evidence>